<dbReference type="Proteomes" id="UP000192505">
    <property type="component" value="Unassembled WGS sequence"/>
</dbReference>
<organism evidence="5 6">
    <name type="scientific">Rhodoferax ferrireducens</name>
    <dbReference type="NCBI Taxonomy" id="192843"/>
    <lineage>
        <taxon>Bacteria</taxon>
        <taxon>Pseudomonadati</taxon>
        <taxon>Pseudomonadota</taxon>
        <taxon>Betaproteobacteria</taxon>
        <taxon>Burkholderiales</taxon>
        <taxon>Comamonadaceae</taxon>
        <taxon>Rhodoferax</taxon>
    </lineage>
</organism>
<dbReference type="PANTHER" id="PTHR43464:SF19">
    <property type="entry name" value="UBIQUINONE BIOSYNTHESIS O-METHYLTRANSFERASE, MITOCHONDRIAL"/>
    <property type="match status" value="1"/>
</dbReference>
<feature type="domain" description="Methyltransferase" evidence="4">
    <location>
        <begin position="23"/>
        <end position="108"/>
    </location>
</feature>
<dbReference type="Pfam" id="PF13649">
    <property type="entry name" value="Methyltransf_25"/>
    <property type="match status" value="1"/>
</dbReference>
<evidence type="ECO:0000256" key="2">
    <source>
        <dbReference type="ARBA" id="ARBA00022679"/>
    </source>
</evidence>
<evidence type="ECO:0000259" key="4">
    <source>
        <dbReference type="Pfam" id="PF13649"/>
    </source>
</evidence>
<evidence type="ECO:0000256" key="3">
    <source>
        <dbReference type="ARBA" id="ARBA00022691"/>
    </source>
</evidence>
<dbReference type="InterPro" id="IPR041698">
    <property type="entry name" value="Methyltransf_25"/>
</dbReference>
<evidence type="ECO:0000313" key="5">
    <source>
        <dbReference type="EMBL" id="OQW86321.1"/>
    </source>
</evidence>
<comment type="caution">
    <text evidence="5">The sequence shown here is derived from an EMBL/GenBank/DDBJ whole genome shotgun (WGS) entry which is preliminary data.</text>
</comment>
<evidence type="ECO:0000313" key="6">
    <source>
        <dbReference type="Proteomes" id="UP000192505"/>
    </source>
</evidence>
<dbReference type="InterPro" id="IPR029063">
    <property type="entry name" value="SAM-dependent_MTases_sf"/>
</dbReference>
<name>A0A1W9KR43_9BURK</name>
<gene>
    <name evidence="5" type="ORF">BWK72_17665</name>
</gene>
<proteinExistence type="predicted"/>
<accession>A0A1W9KR43</accession>
<keyword evidence="1 5" id="KW-0489">Methyltransferase</keyword>
<dbReference type="EMBL" id="MTEI01000018">
    <property type="protein sequence ID" value="OQW86321.1"/>
    <property type="molecule type" value="Genomic_DNA"/>
</dbReference>
<dbReference type="SUPFAM" id="SSF53335">
    <property type="entry name" value="S-adenosyl-L-methionine-dependent methyltransferases"/>
    <property type="match status" value="1"/>
</dbReference>
<sequence length="187" mass="20354">MMGEPSHWVRRWAHLAQPGGSALDVACGHGRHMAWLAAQGFQVNGVDRSAEAVQAASAHGMCLQADIENAPWPLIEQGAPRQFDLVLVTNYLWRALFPTLLQSLAPGGLLLYETFATGNENVGKPSRPDFLLQPGELLRLCGELTVVAYEAGFLSRPERFVQRIAAIAPARLALGEDSPARYPLSLE</sequence>
<dbReference type="GO" id="GO:0008168">
    <property type="term" value="F:methyltransferase activity"/>
    <property type="evidence" value="ECO:0007669"/>
    <property type="project" value="UniProtKB-KW"/>
</dbReference>
<dbReference type="GO" id="GO:0032259">
    <property type="term" value="P:methylation"/>
    <property type="evidence" value="ECO:0007669"/>
    <property type="project" value="UniProtKB-KW"/>
</dbReference>
<keyword evidence="3" id="KW-0949">S-adenosyl-L-methionine</keyword>
<dbReference type="Gene3D" id="3.40.50.150">
    <property type="entry name" value="Vaccinia Virus protein VP39"/>
    <property type="match status" value="1"/>
</dbReference>
<dbReference type="CDD" id="cd02440">
    <property type="entry name" value="AdoMet_MTases"/>
    <property type="match status" value="1"/>
</dbReference>
<dbReference type="PANTHER" id="PTHR43464">
    <property type="entry name" value="METHYLTRANSFERASE"/>
    <property type="match status" value="1"/>
</dbReference>
<protein>
    <submittedName>
        <fullName evidence="5">SAM-dependent methyltransferase</fullName>
    </submittedName>
</protein>
<keyword evidence="2 5" id="KW-0808">Transferase</keyword>
<evidence type="ECO:0000256" key="1">
    <source>
        <dbReference type="ARBA" id="ARBA00022603"/>
    </source>
</evidence>
<dbReference type="AlphaFoldDB" id="A0A1W9KR43"/>
<reference evidence="5 6" key="1">
    <citation type="submission" date="2017-01" db="EMBL/GenBank/DDBJ databases">
        <title>Novel large sulfur bacteria in the metagenomes of groundwater-fed chemosynthetic microbial mats in the Lake Huron basin.</title>
        <authorList>
            <person name="Sharrar A.M."/>
            <person name="Flood B.E."/>
            <person name="Bailey J.V."/>
            <person name="Jones D.S."/>
            <person name="Biddanda B."/>
            <person name="Ruberg S.A."/>
            <person name="Marcus D.N."/>
            <person name="Dick G.J."/>
        </authorList>
    </citation>
    <scope>NUCLEOTIDE SEQUENCE [LARGE SCALE GENOMIC DNA]</scope>
    <source>
        <strain evidence="5">A7</strain>
    </source>
</reference>